<feature type="chain" id="PRO_5039488638" evidence="1">
    <location>
        <begin position="28"/>
        <end position="160"/>
    </location>
</feature>
<accession>A0A848EPM7</accession>
<dbReference type="PROSITE" id="PS51257">
    <property type="entry name" value="PROKAR_LIPOPROTEIN"/>
    <property type="match status" value="1"/>
</dbReference>
<organism evidence="2 3">
    <name type="scientific">Megasphaera elsdenii</name>
    <dbReference type="NCBI Taxonomy" id="907"/>
    <lineage>
        <taxon>Bacteria</taxon>
        <taxon>Bacillati</taxon>
        <taxon>Bacillota</taxon>
        <taxon>Negativicutes</taxon>
        <taxon>Veillonellales</taxon>
        <taxon>Veillonellaceae</taxon>
        <taxon>Megasphaera</taxon>
    </lineage>
</organism>
<reference evidence="2 3" key="1">
    <citation type="submission" date="2020-04" db="EMBL/GenBank/DDBJ databases">
        <authorList>
            <person name="Hitch T.C.A."/>
            <person name="Wylensek D."/>
            <person name="Clavel T."/>
        </authorList>
    </citation>
    <scope>NUCLEOTIDE SEQUENCE [LARGE SCALE GENOMIC DNA]</scope>
    <source>
        <strain evidence="2 3">WCA-386-APC-2A</strain>
    </source>
</reference>
<gene>
    <name evidence="2" type="ORF">HG933_00760</name>
</gene>
<evidence type="ECO:0000313" key="3">
    <source>
        <dbReference type="Proteomes" id="UP000536773"/>
    </source>
</evidence>
<keyword evidence="1" id="KW-0732">Signal</keyword>
<dbReference type="AlphaFoldDB" id="A0A848EPM7"/>
<dbReference type="Proteomes" id="UP000536773">
    <property type="component" value="Unassembled WGS sequence"/>
</dbReference>
<comment type="caution">
    <text evidence="2">The sequence shown here is derived from an EMBL/GenBank/DDBJ whole genome shotgun (WGS) entry which is preliminary data.</text>
</comment>
<evidence type="ECO:0000313" key="2">
    <source>
        <dbReference type="EMBL" id="NMK37949.1"/>
    </source>
</evidence>
<feature type="signal peptide" evidence="1">
    <location>
        <begin position="1"/>
        <end position="27"/>
    </location>
</feature>
<proteinExistence type="predicted"/>
<name>A0A848EPM7_MEGEL</name>
<sequence length="160" mass="17932">MIRGGLSMKKQLLLLIAACLLSSSGFACEEGRPQAVRLLSDEAQQIHVFTKHWQIIHPLDGAPLQEFAVTDLDGNGLLEILSRTPADKGAPLVYEVTPARDGLQPKSKQWYYRHALRQHIAWFTMHPETAAAPWLGRTDTVEMMLQDSYDIYAGRKEAFG</sequence>
<protein>
    <submittedName>
        <fullName evidence="2">Uncharacterized protein</fullName>
    </submittedName>
</protein>
<evidence type="ECO:0000256" key="1">
    <source>
        <dbReference type="SAM" id="SignalP"/>
    </source>
</evidence>
<dbReference type="EMBL" id="JABBJH010000001">
    <property type="protein sequence ID" value="NMK37949.1"/>
    <property type="molecule type" value="Genomic_DNA"/>
</dbReference>